<protein>
    <submittedName>
        <fullName evidence="6">Response regulator transcription factor</fullName>
    </submittedName>
</protein>
<dbReference type="SUPFAM" id="SSF52172">
    <property type="entry name" value="CheY-like"/>
    <property type="match status" value="1"/>
</dbReference>
<dbReference type="PANTHER" id="PTHR43214:SF43">
    <property type="entry name" value="TWO-COMPONENT RESPONSE REGULATOR"/>
    <property type="match status" value="1"/>
</dbReference>
<feature type="domain" description="Response regulatory" evidence="5">
    <location>
        <begin position="10"/>
        <end position="126"/>
    </location>
</feature>
<evidence type="ECO:0000256" key="2">
    <source>
        <dbReference type="ARBA" id="ARBA00023125"/>
    </source>
</evidence>
<keyword evidence="2" id="KW-0238">DNA-binding</keyword>
<dbReference type="Proteomes" id="UP000824139">
    <property type="component" value="Unassembled WGS sequence"/>
</dbReference>
<sequence length="228" mass="24756">MKKDGLLMVRVLIVEDHDMARMGLSVILGKNPNIEIADMSADGQEGVDKALSIKPDVVIMDIGLPTIDGTEATKKIKAANPKIKVLMYTSREDEDDIFDSFQAGADGYITKGATSEQTISAVKAVSEGAAWLDPAIAKVVLTNVRRSTNTQQRKGEINYQLGKNLYGLTEREMEVLALIVDGLTNPQIAEKLVITISTTKTHVHSILQKLYVGSRSKAIAMAMKEGLV</sequence>
<name>A0A9D1K3C2_9BACT</name>
<dbReference type="InterPro" id="IPR016032">
    <property type="entry name" value="Sig_transdc_resp-reg_C-effctor"/>
</dbReference>
<dbReference type="InterPro" id="IPR011006">
    <property type="entry name" value="CheY-like_superfamily"/>
</dbReference>
<dbReference type="GO" id="GO:0006355">
    <property type="term" value="P:regulation of DNA-templated transcription"/>
    <property type="evidence" value="ECO:0007669"/>
    <property type="project" value="InterPro"/>
</dbReference>
<dbReference type="InterPro" id="IPR001789">
    <property type="entry name" value="Sig_transdc_resp-reg_receiver"/>
</dbReference>
<dbReference type="SMART" id="SM00448">
    <property type="entry name" value="REC"/>
    <property type="match status" value="1"/>
</dbReference>
<evidence type="ECO:0000256" key="1">
    <source>
        <dbReference type="ARBA" id="ARBA00022553"/>
    </source>
</evidence>
<proteinExistence type="predicted"/>
<feature type="modified residue" description="4-aspartylphosphate" evidence="3">
    <location>
        <position position="61"/>
    </location>
</feature>
<reference evidence="6" key="1">
    <citation type="submission" date="2020-10" db="EMBL/GenBank/DDBJ databases">
        <authorList>
            <person name="Gilroy R."/>
        </authorList>
    </citation>
    <scope>NUCLEOTIDE SEQUENCE</scope>
    <source>
        <strain evidence="6">CHK152-2994</strain>
    </source>
</reference>
<evidence type="ECO:0000259" key="4">
    <source>
        <dbReference type="PROSITE" id="PS50043"/>
    </source>
</evidence>
<dbReference type="GO" id="GO:0003677">
    <property type="term" value="F:DNA binding"/>
    <property type="evidence" value="ECO:0007669"/>
    <property type="project" value="UniProtKB-KW"/>
</dbReference>
<dbReference type="PRINTS" id="PR00038">
    <property type="entry name" value="HTHLUXR"/>
</dbReference>
<dbReference type="AlphaFoldDB" id="A0A9D1K3C2"/>
<evidence type="ECO:0000313" key="6">
    <source>
        <dbReference type="EMBL" id="HIS82780.1"/>
    </source>
</evidence>
<accession>A0A9D1K3C2</accession>
<dbReference type="Pfam" id="PF00072">
    <property type="entry name" value="Response_reg"/>
    <property type="match status" value="1"/>
</dbReference>
<feature type="domain" description="HTH luxR-type" evidence="4">
    <location>
        <begin position="161"/>
        <end position="226"/>
    </location>
</feature>
<dbReference type="PANTHER" id="PTHR43214">
    <property type="entry name" value="TWO-COMPONENT RESPONSE REGULATOR"/>
    <property type="match status" value="1"/>
</dbReference>
<dbReference type="EMBL" id="DVJO01000090">
    <property type="protein sequence ID" value="HIS82780.1"/>
    <property type="molecule type" value="Genomic_DNA"/>
</dbReference>
<dbReference type="Pfam" id="PF00196">
    <property type="entry name" value="GerE"/>
    <property type="match status" value="1"/>
</dbReference>
<dbReference type="InterPro" id="IPR058245">
    <property type="entry name" value="NreC/VraR/RcsB-like_REC"/>
</dbReference>
<dbReference type="GO" id="GO:0000160">
    <property type="term" value="P:phosphorelay signal transduction system"/>
    <property type="evidence" value="ECO:0007669"/>
    <property type="project" value="InterPro"/>
</dbReference>
<dbReference type="CDD" id="cd17535">
    <property type="entry name" value="REC_NarL-like"/>
    <property type="match status" value="1"/>
</dbReference>
<evidence type="ECO:0000313" key="7">
    <source>
        <dbReference type="Proteomes" id="UP000824139"/>
    </source>
</evidence>
<evidence type="ECO:0000259" key="5">
    <source>
        <dbReference type="PROSITE" id="PS50110"/>
    </source>
</evidence>
<organism evidence="6 7">
    <name type="scientific">Candidatus Scatenecus faecavium</name>
    <dbReference type="NCBI Taxonomy" id="2840915"/>
    <lineage>
        <taxon>Bacteria</taxon>
        <taxon>Candidatus Scatenecus</taxon>
    </lineage>
</organism>
<dbReference type="CDD" id="cd06170">
    <property type="entry name" value="LuxR_C_like"/>
    <property type="match status" value="1"/>
</dbReference>
<reference evidence="6" key="2">
    <citation type="journal article" date="2021" name="PeerJ">
        <title>Extensive microbial diversity within the chicken gut microbiome revealed by metagenomics and culture.</title>
        <authorList>
            <person name="Gilroy R."/>
            <person name="Ravi A."/>
            <person name="Getino M."/>
            <person name="Pursley I."/>
            <person name="Horton D.L."/>
            <person name="Alikhan N.F."/>
            <person name="Baker D."/>
            <person name="Gharbi K."/>
            <person name="Hall N."/>
            <person name="Watson M."/>
            <person name="Adriaenssens E.M."/>
            <person name="Foster-Nyarko E."/>
            <person name="Jarju S."/>
            <person name="Secka A."/>
            <person name="Antonio M."/>
            <person name="Oren A."/>
            <person name="Chaudhuri R.R."/>
            <person name="La Ragione R."/>
            <person name="Hildebrand F."/>
            <person name="Pallen M.J."/>
        </authorList>
    </citation>
    <scope>NUCLEOTIDE SEQUENCE</scope>
    <source>
        <strain evidence="6">CHK152-2994</strain>
    </source>
</reference>
<dbReference type="SUPFAM" id="SSF46894">
    <property type="entry name" value="C-terminal effector domain of the bipartite response regulators"/>
    <property type="match status" value="1"/>
</dbReference>
<dbReference type="Gene3D" id="3.40.50.2300">
    <property type="match status" value="1"/>
</dbReference>
<dbReference type="SMART" id="SM00421">
    <property type="entry name" value="HTH_LUXR"/>
    <property type="match status" value="1"/>
</dbReference>
<evidence type="ECO:0000256" key="3">
    <source>
        <dbReference type="PROSITE-ProRule" id="PRU00169"/>
    </source>
</evidence>
<dbReference type="InterPro" id="IPR039420">
    <property type="entry name" value="WalR-like"/>
</dbReference>
<keyword evidence="1 3" id="KW-0597">Phosphoprotein</keyword>
<dbReference type="InterPro" id="IPR000792">
    <property type="entry name" value="Tscrpt_reg_LuxR_C"/>
</dbReference>
<gene>
    <name evidence="6" type="ORF">IAD41_04155</name>
</gene>
<dbReference type="PROSITE" id="PS50043">
    <property type="entry name" value="HTH_LUXR_2"/>
    <property type="match status" value="1"/>
</dbReference>
<dbReference type="PROSITE" id="PS50110">
    <property type="entry name" value="RESPONSE_REGULATORY"/>
    <property type="match status" value="1"/>
</dbReference>
<comment type="caution">
    <text evidence="6">The sequence shown here is derived from an EMBL/GenBank/DDBJ whole genome shotgun (WGS) entry which is preliminary data.</text>
</comment>